<proteinExistence type="predicted"/>
<dbReference type="Proteomes" id="UP000008204">
    <property type="component" value="Chromosome"/>
</dbReference>
<evidence type="ECO:0000313" key="1">
    <source>
        <dbReference type="EMBL" id="ACK64539.1"/>
    </source>
</evidence>
<accession>B7JUF9</accession>
<dbReference type="KEGG" id="cyp:PCC8801_0443"/>
<dbReference type="HOGENOM" id="CLU_197650_0_0_3"/>
<evidence type="ECO:0000313" key="2">
    <source>
        <dbReference type="Proteomes" id="UP000008204"/>
    </source>
</evidence>
<keyword evidence="2" id="KW-1185">Reference proteome</keyword>
<sequence length="64" mass="7976">MTWKVKLWKFKQIWGAVWEYLNQPLFAPNKPMIWKLSHFWYSYKIQLLEKCLNKDKPSESHYTQ</sequence>
<dbReference type="RefSeq" id="WP_012593816.1">
    <property type="nucleotide sequence ID" value="NC_011726.1"/>
</dbReference>
<protein>
    <submittedName>
        <fullName evidence="1">Uncharacterized protein</fullName>
    </submittedName>
</protein>
<reference evidence="2" key="1">
    <citation type="journal article" date="2011" name="MBio">
        <title>Novel metabolic attributes of the genus Cyanothece, comprising a group of unicellular nitrogen-fixing Cyanobacteria.</title>
        <authorList>
            <person name="Bandyopadhyay A."/>
            <person name="Elvitigala T."/>
            <person name="Welsh E."/>
            <person name="Stockel J."/>
            <person name="Liberton M."/>
            <person name="Min H."/>
            <person name="Sherman L.A."/>
            <person name="Pakrasi H.B."/>
        </authorList>
    </citation>
    <scope>NUCLEOTIDE SEQUENCE [LARGE SCALE GENOMIC DNA]</scope>
    <source>
        <strain evidence="2">PCC 8801</strain>
    </source>
</reference>
<dbReference type="eggNOG" id="ENOG502ZKYI">
    <property type="taxonomic scope" value="Bacteria"/>
</dbReference>
<dbReference type="STRING" id="41431.PCC8801_0443"/>
<dbReference type="AlphaFoldDB" id="B7JUF9"/>
<dbReference type="EMBL" id="CP001287">
    <property type="protein sequence ID" value="ACK64539.1"/>
    <property type="molecule type" value="Genomic_DNA"/>
</dbReference>
<gene>
    <name evidence="1" type="ordered locus">PCC8801_0443</name>
</gene>
<organism evidence="1 2">
    <name type="scientific">Rippkaea orientalis (strain PCC 8801 / RF-1)</name>
    <name type="common">Cyanothece sp. (strain PCC 8801)</name>
    <dbReference type="NCBI Taxonomy" id="41431"/>
    <lineage>
        <taxon>Bacteria</taxon>
        <taxon>Bacillati</taxon>
        <taxon>Cyanobacteriota</taxon>
        <taxon>Cyanophyceae</taxon>
        <taxon>Oscillatoriophycideae</taxon>
        <taxon>Chroococcales</taxon>
        <taxon>Aphanothecaceae</taxon>
        <taxon>Rippkaea</taxon>
        <taxon>Rippkaea orientalis</taxon>
    </lineage>
</organism>
<name>B7JUF9_RIPO1</name>
<dbReference type="OrthoDB" id="573720at2"/>